<feature type="compositionally biased region" description="Basic and acidic residues" evidence="1">
    <location>
        <begin position="65"/>
        <end position="78"/>
    </location>
</feature>
<proteinExistence type="predicted"/>
<reference evidence="2" key="2">
    <citation type="journal article" date="2015" name="Data Brief">
        <title>Shoot transcriptome of the giant reed, Arundo donax.</title>
        <authorList>
            <person name="Barrero R.A."/>
            <person name="Guerrero F.D."/>
            <person name="Moolhuijzen P."/>
            <person name="Goolsby J.A."/>
            <person name="Tidwell J."/>
            <person name="Bellgard S.E."/>
            <person name="Bellgard M.I."/>
        </authorList>
    </citation>
    <scope>NUCLEOTIDE SEQUENCE</scope>
    <source>
        <tissue evidence="2">Shoot tissue taken approximately 20 cm above the soil surface</tissue>
    </source>
</reference>
<sequence>MKRSNGGTWPTARLCDGETGWAGYGSTTALEMTVRRQRYGPNVDGSDAAANGLARSLAVVLAGGRGDDSQRWHKDEQIWRGSPPSSSPPPGGI</sequence>
<protein>
    <submittedName>
        <fullName evidence="2">Uncharacterized protein</fullName>
    </submittedName>
</protein>
<feature type="region of interest" description="Disordered" evidence="1">
    <location>
        <begin position="64"/>
        <end position="93"/>
    </location>
</feature>
<dbReference type="EMBL" id="GBRH01184101">
    <property type="protein sequence ID" value="JAE13795.1"/>
    <property type="molecule type" value="Transcribed_RNA"/>
</dbReference>
<organism evidence="2">
    <name type="scientific">Arundo donax</name>
    <name type="common">Giant reed</name>
    <name type="synonym">Donax arundinaceus</name>
    <dbReference type="NCBI Taxonomy" id="35708"/>
    <lineage>
        <taxon>Eukaryota</taxon>
        <taxon>Viridiplantae</taxon>
        <taxon>Streptophyta</taxon>
        <taxon>Embryophyta</taxon>
        <taxon>Tracheophyta</taxon>
        <taxon>Spermatophyta</taxon>
        <taxon>Magnoliopsida</taxon>
        <taxon>Liliopsida</taxon>
        <taxon>Poales</taxon>
        <taxon>Poaceae</taxon>
        <taxon>PACMAD clade</taxon>
        <taxon>Arundinoideae</taxon>
        <taxon>Arundineae</taxon>
        <taxon>Arundo</taxon>
    </lineage>
</organism>
<accession>A0A0A9FLB5</accession>
<name>A0A0A9FLB5_ARUDO</name>
<evidence type="ECO:0000313" key="2">
    <source>
        <dbReference type="EMBL" id="JAE13795.1"/>
    </source>
</evidence>
<evidence type="ECO:0000256" key="1">
    <source>
        <dbReference type="SAM" id="MobiDB-lite"/>
    </source>
</evidence>
<dbReference type="AlphaFoldDB" id="A0A0A9FLB5"/>
<reference evidence="2" key="1">
    <citation type="submission" date="2014-09" db="EMBL/GenBank/DDBJ databases">
        <authorList>
            <person name="Magalhaes I.L.F."/>
            <person name="Oliveira U."/>
            <person name="Santos F.R."/>
            <person name="Vidigal T.H.D.A."/>
            <person name="Brescovit A.D."/>
            <person name="Santos A.J."/>
        </authorList>
    </citation>
    <scope>NUCLEOTIDE SEQUENCE</scope>
    <source>
        <tissue evidence="2">Shoot tissue taken approximately 20 cm above the soil surface</tissue>
    </source>
</reference>